<dbReference type="EMBL" id="BORW01000021">
    <property type="protein sequence ID" value="GIO68766.1"/>
    <property type="molecule type" value="Genomic_DNA"/>
</dbReference>
<reference evidence="1 2" key="1">
    <citation type="submission" date="2021-03" db="EMBL/GenBank/DDBJ databases">
        <title>Antimicrobial resistance genes in bacteria isolated from Japanese honey, and their potential for conferring macrolide and lincosamide resistance in the American foulbrood pathogen Paenibacillus larvae.</title>
        <authorList>
            <person name="Okamoto M."/>
            <person name="Kumagai M."/>
            <person name="Kanamori H."/>
            <person name="Takamatsu D."/>
        </authorList>
    </citation>
    <scope>NUCLEOTIDE SEQUENCE [LARGE SCALE GENOMIC DNA]</scope>
    <source>
        <strain evidence="1 2">J21TS3</strain>
    </source>
</reference>
<proteinExistence type="predicted"/>
<sequence>MLRFERTLLKPEGGTIYLTSSFYSERRELWLNFYYASFQPDHEVEIAIDPKDGTLVHSPDSGISLKHAAKEYSDRDLRLLLLYGSQTSVQGGYYMRFSFF</sequence>
<evidence type="ECO:0000313" key="2">
    <source>
        <dbReference type="Proteomes" id="UP000680638"/>
    </source>
</evidence>
<evidence type="ECO:0000313" key="1">
    <source>
        <dbReference type="EMBL" id="GIO68766.1"/>
    </source>
</evidence>
<dbReference type="RefSeq" id="WP_156124670.1">
    <property type="nucleotide sequence ID" value="NZ_BORW01000021.1"/>
</dbReference>
<protein>
    <submittedName>
        <fullName evidence="1">Uncharacterized protein</fullName>
    </submittedName>
</protein>
<dbReference type="Proteomes" id="UP000680638">
    <property type="component" value="Unassembled WGS sequence"/>
</dbReference>
<keyword evidence="2" id="KW-1185">Reference proteome</keyword>
<gene>
    <name evidence="1" type="ORF">J21TS3_35870</name>
</gene>
<organism evidence="1 2">
    <name type="scientific">Paenibacillus cookii</name>
    <dbReference type="NCBI Taxonomy" id="157839"/>
    <lineage>
        <taxon>Bacteria</taxon>
        <taxon>Bacillati</taxon>
        <taxon>Bacillota</taxon>
        <taxon>Bacilli</taxon>
        <taxon>Bacillales</taxon>
        <taxon>Paenibacillaceae</taxon>
        <taxon>Paenibacillus</taxon>
    </lineage>
</organism>
<comment type="caution">
    <text evidence="1">The sequence shown here is derived from an EMBL/GenBank/DDBJ whole genome shotgun (WGS) entry which is preliminary data.</text>
</comment>
<accession>A0ABQ4LZP9</accession>
<name>A0ABQ4LZP9_9BACL</name>